<dbReference type="EMBL" id="EU197055">
    <property type="protein sequence ID" value="ABY63071.1"/>
    <property type="molecule type" value="Genomic_DNA"/>
</dbReference>
<dbReference type="Proteomes" id="UP000002421">
    <property type="component" value="Segment"/>
</dbReference>
<dbReference type="RefSeq" id="YP_001956966.1">
    <property type="nucleotide sequence ID" value="NC_010821.1"/>
</dbReference>
<accession>B3FJA5</accession>
<reference evidence="1 2" key="1">
    <citation type="journal article" date="2008" name="Virology">
        <title>Characterization of Pseudomonas chlororaphis myovirus 201varphi2-1 via genomic sequencing, mass spectrometry, and electron microscopy.</title>
        <authorList>
            <person name="Thomas J.A."/>
            <person name="Rolando M.R."/>
            <person name="Carroll C.A."/>
            <person name="Shen P.S."/>
            <person name="Belnap D.M."/>
            <person name="Weintraub S.T."/>
            <person name="Serwer P."/>
            <person name="Hardies S.C."/>
        </authorList>
    </citation>
    <scope>NUCLEOTIDE SEQUENCE</scope>
</reference>
<dbReference type="KEGG" id="vg:6372346"/>
<proteinExistence type="predicted"/>
<protein>
    <submittedName>
        <fullName evidence="1">Virion structural protein</fullName>
    </submittedName>
</protein>
<organismHost>
    <name type="scientific">Pseudomonas chlororaphis</name>
    <dbReference type="NCBI Taxonomy" id="587753"/>
</organismHost>
<dbReference type="OrthoDB" id="3783at10239"/>
<gene>
    <name evidence="1" type="ORF">201phi2-1p243</name>
</gene>
<keyword evidence="2" id="KW-1185">Reference proteome</keyword>
<organism evidence="1 2">
    <name type="scientific">Pseudomonas phage 201phi2-1</name>
    <name type="common">Pseudomonas chlororaphis phage 201phi2-1</name>
    <dbReference type="NCBI Taxonomy" id="198110"/>
    <lineage>
        <taxon>Viruses</taxon>
        <taxon>Duplodnaviria</taxon>
        <taxon>Heunggongvirae</taxon>
        <taxon>Uroviricota</taxon>
        <taxon>Caudoviricetes</taxon>
        <taxon>Chimalliviridae</taxon>
        <taxon>Serwervirus</taxon>
        <taxon>Serwervirus 201phi21</taxon>
    </lineage>
</organism>
<name>B3FJA5_BP201</name>
<evidence type="ECO:0000313" key="2">
    <source>
        <dbReference type="Proteomes" id="UP000002421"/>
    </source>
</evidence>
<evidence type="ECO:0000313" key="1">
    <source>
        <dbReference type="EMBL" id="ABY63071.1"/>
    </source>
</evidence>
<sequence length="449" mass="50815">MVFHQSSTHEESTMYELKGFFEYPAYINNTVDTVAVLGEISDNSLTYAKDKTILTGSSTPNVGLISFHSVRDENVVPVEGVYYEQTLKLGEYIFNQAQAGTITNNPTALRQMIMAEFSGIVLDFTSGVMLTNGNVWMPEYIEVKLATLDNEDNRVIVWLADDSFAAQYDGYVIEVIQPILPVDDFFKDPLQVKILLDSYNIVEKLEEAQARRAQYPYTHLRAFEFDYVNPADQTKRWSAKWLVIIYGEAGNNPDIIKDAIVKDILDQSTHPREDWETILPDLFLTTEFIFTPLWTKYSVPNSDFRAGLYSPVFDPNTDINLVLRTARGPAYTDVFVRANYQSSVNIYKSLAFGVVGNPQNRNGVTKFYTKFPDYVVTEVGSGDANRVSPETLEWMMLFSTLIKAAETMTRYTSVPRGISRMVRDGIVYASAFYKNVNYLVAAKSSVESI</sequence>